<evidence type="ECO:0000256" key="14">
    <source>
        <dbReference type="ARBA" id="ARBA00046008"/>
    </source>
</evidence>
<dbReference type="OrthoDB" id="408743at2759"/>
<proteinExistence type="inferred from homology"/>
<dbReference type="AlphaFoldDB" id="A0A2T3B6U0"/>
<dbReference type="NCBIfam" id="TIGR02410">
    <property type="entry name" value="carnitine_TMLD"/>
    <property type="match status" value="1"/>
</dbReference>
<evidence type="ECO:0000256" key="10">
    <source>
        <dbReference type="ARBA" id="ARBA00023004"/>
    </source>
</evidence>
<comment type="function">
    <text evidence="14">Converts trimethyllysine (TML) into hydroxytrimethyllysine (HTML).</text>
</comment>
<dbReference type="InterPro" id="IPR042098">
    <property type="entry name" value="TauD-like_sf"/>
</dbReference>
<dbReference type="STRING" id="857342.A0A2T3B6U0"/>
<comment type="cofactor">
    <cofactor evidence="1">
        <name>Fe(2+)</name>
        <dbReference type="ChEBI" id="CHEBI:29033"/>
    </cofactor>
</comment>
<dbReference type="InterPro" id="IPR010376">
    <property type="entry name" value="GBBH-like_N"/>
</dbReference>
<dbReference type="GO" id="GO:0050353">
    <property type="term" value="F:trimethyllysine dioxygenase activity"/>
    <property type="evidence" value="ECO:0007669"/>
    <property type="project" value="UniProtKB-EC"/>
</dbReference>
<sequence length="534" mass="61798">MATMMNMRAIRSFQGRRITPAVIKRFASTGEPSSAEIDHHPSRIFDSTAEEQELDRRPGRGDENLRYAHDLPRAEKWPYNRKREGRQVNPLPREYRHISVKPGTRPPDSPVHPLLGEGYEVGGHLKRGISPEDKFDDEGRRTWGEWGIPVYIYTSKGDKLFNMPNLWLRDHCRCNKCVNPDTLQRSFDTFELSPQVMPKEVVTEPEGLRVTWDYDGISSDHVSLYPWEWIKKRSIRSGGQVRAPKIPDHALWSERIKYMEPSVPYDEIMASEDGVAEWTALIRKYGFCYVDDCPVSPEKTKELIERIAFIRETHYGGFYDFTSDLTMKDTAYTDLALSPHTDTTYFTDPAGLQMFHLLSHTEGSGGETVLIDGFNAANRLLKESPRDYKILATTPVVWHASGNPGITITPSRRFPVLNLKVEDGPDTIFNLLQIRWNNADRGWVPAFNNHIPVADRWYKAARKFDEILKSESMQYWTQLKPGRPLIFDNWRVLHGRSQFTGKRRMCGAYINRDDFISRWRNTVLGREKAMRQFL</sequence>
<dbReference type="Proteomes" id="UP000241818">
    <property type="component" value="Unassembled WGS sequence"/>
</dbReference>
<gene>
    <name evidence="19" type="ORF">M430DRAFT_137739</name>
</gene>
<dbReference type="InterPro" id="IPR050411">
    <property type="entry name" value="AlphaKG_dependent_hydroxylases"/>
</dbReference>
<evidence type="ECO:0000256" key="1">
    <source>
        <dbReference type="ARBA" id="ARBA00001954"/>
    </source>
</evidence>
<accession>A0A2T3B6U0</accession>
<evidence type="ECO:0000256" key="6">
    <source>
        <dbReference type="ARBA" id="ARBA00022723"/>
    </source>
</evidence>
<keyword evidence="20" id="KW-1185">Reference proteome</keyword>
<dbReference type="InParanoid" id="A0A2T3B6U0"/>
<dbReference type="Gene3D" id="3.60.130.10">
    <property type="entry name" value="Clavaminate synthase-like"/>
    <property type="match status" value="1"/>
</dbReference>
<evidence type="ECO:0000256" key="7">
    <source>
        <dbReference type="ARBA" id="ARBA00022873"/>
    </source>
</evidence>
<evidence type="ECO:0000256" key="9">
    <source>
        <dbReference type="ARBA" id="ARBA00023002"/>
    </source>
</evidence>
<dbReference type="Pfam" id="PF06155">
    <property type="entry name" value="GBBH-like_N"/>
    <property type="match status" value="1"/>
</dbReference>
<dbReference type="InterPro" id="IPR038492">
    <property type="entry name" value="GBBH-like_N_sf"/>
</dbReference>
<dbReference type="Pfam" id="PF02668">
    <property type="entry name" value="TauD"/>
    <property type="match status" value="1"/>
</dbReference>
<evidence type="ECO:0000256" key="15">
    <source>
        <dbReference type="ARBA" id="ARBA00049334"/>
    </source>
</evidence>
<dbReference type="GeneID" id="36570610"/>
<name>A0A2T3B6U0_AMORE</name>
<dbReference type="EMBL" id="KZ679009">
    <property type="protein sequence ID" value="PSS22470.1"/>
    <property type="molecule type" value="Genomic_DNA"/>
</dbReference>
<keyword evidence="6" id="KW-0479">Metal-binding</keyword>
<keyword evidence="7" id="KW-0124">Carnitine biosynthesis</keyword>
<protein>
    <recommendedName>
        <fullName evidence="5">trimethyllysine dioxygenase</fullName>
        <ecNumber evidence="5">1.14.11.8</ecNumber>
    </recommendedName>
    <alternativeName>
        <fullName evidence="12">Epsilon-trimethyllysine 2-oxoglutarate dioxygenase</fullName>
    </alternativeName>
    <alternativeName>
        <fullName evidence="11">TML hydroxylase</fullName>
    </alternativeName>
    <alternativeName>
        <fullName evidence="13">TML-alpha-ketoglutarate dioxygenase</fullName>
    </alternativeName>
</protein>
<evidence type="ECO:0000256" key="4">
    <source>
        <dbReference type="ARBA" id="ARBA00008654"/>
    </source>
</evidence>
<keyword evidence="8" id="KW-0223">Dioxygenase</keyword>
<evidence type="ECO:0000313" key="20">
    <source>
        <dbReference type="Proteomes" id="UP000241818"/>
    </source>
</evidence>
<evidence type="ECO:0000259" key="17">
    <source>
        <dbReference type="Pfam" id="PF02668"/>
    </source>
</evidence>
<dbReference type="InterPro" id="IPR012776">
    <property type="entry name" value="Trimethyllysine_dOase"/>
</dbReference>
<evidence type="ECO:0000256" key="11">
    <source>
        <dbReference type="ARBA" id="ARBA00030363"/>
    </source>
</evidence>
<dbReference type="GO" id="GO:0005739">
    <property type="term" value="C:mitochondrion"/>
    <property type="evidence" value="ECO:0007669"/>
    <property type="project" value="TreeGrafter"/>
</dbReference>
<feature type="domain" description="TauD/TfdA-like" evidence="17">
    <location>
        <begin position="262"/>
        <end position="509"/>
    </location>
</feature>
<comment type="cofactor">
    <cofactor evidence="2">
        <name>L-ascorbate</name>
        <dbReference type="ChEBI" id="CHEBI:38290"/>
    </cofactor>
</comment>
<dbReference type="PANTHER" id="PTHR10696:SF51">
    <property type="entry name" value="TRIMETHYLLYSINE DIOXYGENASE, MITOCHONDRIAL"/>
    <property type="match status" value="1"/>
</dbReference>
<evidence type="ECO:0000256" key="12">
    <source>
        <dbReference type="ARBA" id="ARBA00031778"/>
    </source>
</evidence>
<keyword evidence="9" id="KW-0560">Oxidoreductase</keyword>
<comment type="catalytic activity">
    <reaction evidence="15">
        <text>N(6),N(6),N(6)-trimethyl-L-lysine + 2-oxoglutarate + O2 = (3S)-3-hydroxy-N(6),N(6),N(6)-trimethyl-L-lysine + succinate + CO2</text>
        <dbReference type="Rhea" id="RHEA:14181"/>
        <dbReference type="ChEBI" id="CHEBI:15379"/>
        <dbReference type="ChEBI" id="CHEBI:16526"/>
        <dbReference type="ChEBI" id="CHEBI:16810"/>
        <dbReference type="ChEBI" id="CHEBI:30031"/>
        <dbReference type="ChEBI" id="CHEBI:58100"/>
        <dbReference type="ChEBI" id="CHEBI:141499"/>
        <dbReference type="EC" id="1.14.11.8"/>
    </reaction>
</comment>
<keyword evidence="10" id="KW-0408">Iron</keyword>
<evidence type="ECO:0000256" key="13">
    <source>
        <dbReference type="ARBA" id="ARBA00032283"/>
    </source>
</evidence>
<reference evidence="19 20" key="1">
    <citation type="journal article" date="2018" name="New Phytol.">
        <title>Comparative genomics and transcriptomics depict ericoid mycorrhizal fungi as versatile saprotrophs and plant mutualists.</title>
        <authorList>
            <person name="Martino E."/>
            <person name="Morin E."/>
            <person name="Grelet G.A."/>
            <person name="Kuo A."/>
            <person name="Kohler A."/>
            <person name="Daghino S."/>
            <person name="Barry K.W."/>
            <person name="Cichocki N."/>
            <person name="Clum A."/>
            <person name="Dockter R.B."/>
            <person name="Hainaut M."/>
            <person name="Kuo R.C."/>
            <person name="LaButti K."/>
            <person name="Lindahl B.D."/>
            <person name="Lindquist E.A."/>
            <person name="Lipzen A."/>
            <person name="Khouja H.R."/>
            <person name="Magnuson J."/>
            <person name="Murat C."/>
            <person name="Ohm R.A."/>
            <person name="Singer S.W."/>
            <person name="Spatafora J.W."/>
            <person name="Wang M."/>
            <person name="Veneault-Fourrey C."/>
            <person name="Henrissat B."/>
            <person name="Grigoriev I.V."/>
            <person name="Martin F.M."/>
            <person name="Perotto S."/>
        </authorList>
    </citation>
    <scope>NUCLEOTIDE SEQUENCE [LARGE SCALE GENOMIC DNA]</scope>
    <source>
        <strain evidence="19 20">ATCC 22711</strain>
    </source>
</reference>
<dbReference type="RefSeq" id="XP_024722625.1">
    <property type="nucleotide sequence ID" value="XM_024862529.1"/>
</dbReference>
<dbReference type="InterPro" id="IPR003819">
    <property type="entry name" value="TauD/TfdA-like"/>
</dbReference>
<evidence type="ECO:0000256" key="2">
    <source>
        <dbReference type="ARBA" id="ARBA00001961"/>
    </source>
</evidence>
<dbReference type="EC" id="1.14.11.8" evidence="5"/>
<organism evidence="19 20">
    <name type="scientific">Amorphotheca resinae ATCC 22711</name>
    <dbReference type="NCBI Taxonomy" id="857342"/>
    <lineage>
        <taxon>Eukaryota</taxon>
        <taxon>Fungi</taxon>
        <taxon>Dikarya</taxon>
        <taxon>Ascomycota</taxon>
        <taxon>Pezizomycotina</taxon>
        <taxon>Leotiomycetes</taxon>
        <taxon>Helotiales</taxon>
        <taxon>Amorphothecaceae</taxon>
        <taxon>Amorphotheca</taxon>
    </lineage>
</organism>
<feature type="domain" description="Gamma-butyrobetaine hydroxylase-like N-terminal" evidence="18">
    <location>
        <begin position="159"/>
        <end position="230"/>
    </location>
</feature>
<evidence type="ECO:0000256" key="5">
    <source>
        <dbReference type="ARBA" id="ARBA00012267"/>
    </source>
</evidence>
<dbReference type="FunFam" id="3.60.130.10:FF:000001">
    <property type="entry name" value="Trimethyllysine dioxygenase, mitochondrial"/>
    <property type="match status" value="1"/>
</dbReference>
<dbReference type="SUPFAM" id="SSF51197">
    <property type="entry name" value="Clavaminate synthase-like"/>
    <property type="match status" value="1"/>
</dbReference>
<dbReference type="CDD" id="cd00250">
    <property type="entry name" value="CAS_like"/>
    <property type="match status" value="1"/>
</dbReference>
<evidence type="ECO:0000313" key="19">
    <source>
        <dbReference type="EMBL" id="PSS22470.1"/>
    </source>
</evidence>
<evidence type="ECO:0000256" key="8">
    <source>
        <dbReference type="ARBA" id="ARBA00022964"/>
    </source>
</evidence>
<evidence type="ECO:0000256" key="16">
    <source>
        <dbReference type="SAM" id="MobiDB-lite"/>
    </source>
</evidence>
<dbReference type="GO" id="GO:0005506">
    <property type="term" value="F:iron ion binding"/>
    <property type="evidence" value="ECO:0007669"/>
    <property type="project" value="InterPro"/>
</dbReference>
<dbReference type="GO" id="GO:0045329">
    <property type="term" value="P:carnitine biosynthetic process"/>
    <property type="evidence" value="ECO:0007669"/>
    <property type="project" value="UniProtKB-UniPathway"/>
</dbReference>
<dbReference type="UniPathway" id="UPA00118"/>
<comment type="similarity">
    <text evidence="4">Belongs to the gamma-BBH/TMLD family.</text>
</comment>
<evidence type="ECO:0000256" key="3">
    <source>
        <dbReference type="ARBA" id="ARBA00005022"/>
    </source>
</evidence>
<feature type="region of interest" description="Disordered" evidence="16">
    <location>
        <begin position="28"/>
        <end position="65"/>
    </location>
</feature>
<dbReference type="PANTHER" id="PTHR10696">
    <property type="entry name" value="GAMMA-BUTYROBETAINE HYDROXYLASE-RELATED"/>
    <property type="match status" value="1"/>
</dbReference>
<comment type="pathway">
    <text evidence="3">Amine and polyamine biosynthesis; carnitine biosynthesis.</text>
</comment>
<evidence type="ECO:0000259" key="18">
    <source>
        <dbReference type="Pfam" id="PF06155"/>
    </source>
</evidence>
<dbReference type="Gene3D" id="3.30.2020.30">
    <property type="match status" value="1"/>
</dbReference>
<feature type="compositionally biased region" description="Basic and acidic residues" evidence="16">
    <location>
        <begin position="54"/>
        <end position="65"/>
    </location>
</feature>